<evidence type="ECO:0000313" key="1">
    <source>
        <dbReference type="EMBL" id="KAI3758925.1"/>
    </source>
</evidence>
<name>A0ACB9EJD3_ARCLA</name>
<evidence type="ECO:0000313" key="2">
    <source>
        <dbReference type="Proteomes" id="UP001055879"/>
    </source>
</evidence>
<dbReference type="Proteomes" id="UP001055879">
    <property type="component" value="Linkage Group LG02"/>
</dbReference>
<gene>
    <name evidence="1" type="ORF">L6452_06498</name>
</gene>
<organism evidence="1 2">
    <name type="scientific">Arctium lappa</name>
    <name type="common">Greater burdock</name>
    <name type="synonym">Lappa major</name>
    <dbReference type="NCBI Taxonomy" id="4217"/>
    <lineage>
        <taxon>Eukaryota</taxon>
        <taxon>Viridiplantae</taxon>
        <taxon>Streptophyta</taxon>
        <taxon>Embryophyta</taxon>
        <taxon>Tracheophyta</taxon>
        <taxon>Spermatophyta</taxon>
        <taxon>Magnoliopsida</taxon>
        <taxon>eudicotyledons</taxon>
        <taxon>Gunneridae</taxon>
        <taxon>Pentapetalae</taxon>
        <taxon>asterids</taxon>
        <taxon>campanulids</taxon>
        <taxon>Asterales</taxon>
        <taxon>Asteraceae</taxon>
        <taxon>Carduoideae</taxon>
        <taxon>Cardueae</taxon>
        <taxon>Arctiinae</taxon>
        <taxon>Arctium</taxon>
    </lineage>
</organism>
<dbReference type="EMBL" id="CM042048">
    <property type="protein sequence ID" value="KAI3758925.1"/>
    <property type="molecule type" value="Genomic_DNA"/>
</dbReference>
<reference evidence="2" key="1">
    <citation type="journal article" date="2022" name="Mol. Ecol. Resour.">
        <title>The genomes of chicory, endive, great burdock and yacon provide insights into Asteraceae palaeo-polyploidization history and plant inulin production.</title>
        <authorList>
            <person name="Fan W."/>
            <person name="Wang S."/>
            <person name="Wang H."/>
            <person name="Wang A."/>
            <person name="Jiang F."/>
            <person name="Liu H."/>
            <person name="Zhao H."/>
            <person name="Xu D."/>
            <person name="Zhang Y."/>
        </authorList>
    </citation>
    <scope>NUCLEOTIDE SEQUENCE [LARGE SCALE GENOMIC DNA]</scope>
    <source>
        <strain evidence="2">cv. Niubang</strain>
    </source>
</reference>
<sequence>MVIGFLDLGVVVVINRRVVLMVEVSSMGKMSVSEEIWKKYENEIGVGREGDSYDDDDDSPYEVEVVVDDE</sequence>
<proteinExistence type="predicted"/>
<comment type="caution">
    <text evidence="1">The sequence shown here is derived from an EMBL/GenBank/DDBJ whole genome shotgun (WGS) entry which is preliminary data.</text>
</comment>
<protein>
    <submittedName>
        <fullName evidence="1">Uncharacterized protein</fullName>
    </submittedName>
</protein>
<keyword evidence="2" id="KW-1185">Reference proteome</keyword>
<reference evidence="1 2" key="2">
    <citation type="journal article" date="2022" name="Mol. Ecol. Resour.">
        <title>The genomes of chicory, endive, great burdock and yacon provide insights into Asteraceae paleo-polyploidization history and plant inulin production.</title>
        <authorList>
            <person name="Fan W."/>
            <person name="Wang S."/>
            <person name="Wang H."/>
            <person name="Wang A."/>
            <person name="Jiang F."/>
            <person name="Liu H."/>
            <person name="Zhao H."/>
            <person name="Xu D."/>
            <person name="Zhang Y."/>
        </authorList>
    </citation>
    <scope>NUCLEOTIDE SEQUENCE [LARGE SCALE GENOMIC DNA]</scope>
    <source>
        <strain evidence="2">cv. Niubang</strain>
    </source>
</reference>
<accession>A0ACB9EJD3</accession>